<sequence>MFGINWSRRIRRATVRAAKKSTRWATKPYRTEKKNLAAAKRRRQTWRSR</sequence>
<dbReference type="Proteomes" id="UP000247284">
    <property type="component" value="Segment"/>
</dbReference>
<dbReference type="GeneID" id="54992564"/>
<dbReference type="RefSeq" id="YP_009802035.1">
    <property type="nucleotide sequence ID" value="NC_047977.1"/>
</dbReference>
<keyword evidence="2" id="KW-1185">Reference proteome</keyword>
<name>A0A2U8UUC6_9CAUD</name>
<gene>
    <name evidence="1" type="primary">97</name>
    <name evidence="1" type="ORF">PBI_HENDRIX_97</name>
</gene>
<protein>
    <submittedName>
        <fullName evidence="1">Uncharacterized protein</fullName>
    </submittedName>
</protein>
<evidence type="ECO:0000313" key="2">
    <source>
        <dbReference type="Proteomes" id="UP000247284"/>
    </source>
</evidence>
<dbReference type="EMBL" id="MH183162">
    <property type="protein sequence ID" value="AWN07768.1"/>
    <property type="molecule type" value="Genomic_DNA"/>
</dbReference>
<proteinExistence type="predicted"/>
<evidence type="ECO:0000313" key="1">
    <source>
        <dbReference type="EMBL" id="AWN07768.1"/>
    </source>
</evidence>
<dbReference type="KEGG" id="vg:54992564"/>
<organism evidence="1 2">
    <name type="scientific">Microbacterium phage Hendrix</name>
    <dbReference type="NCBI Taxonomy" id="2182341"/>
    <lineage>
        <taxon>Viruses</taxon>
        <taxon>Duplodnaviria</taxon>
        <taxon>Heunggongvirae</taxon>
        <taxon>Uroviricota</taxon>
        <taxon>Caudoviricetes</taxon>
        <taxon>Rogerhendrixvirus</taxon>
        <taxon>Rogerhendrixvirus hendrix</taxon>
    </lineage>
</organism>
<accession>A0A2U8UUC6</accession>
<reference evidence="2" key="1">
    <citation type="submission" date="2018-04" db="EMBL/GenBank/DDBJ databases">
        <authorList>
            <person name="Go L.Y."/>
            <person name="Mitchell J.A."/>
        </authorList>
    </citation>
    <scope>NUCLEOTIDE SEQUENCE [LARGE SCALE GENOMIC DNA]</scope>
</reference>